<feature type="transmembrane region" description="Helical" evidence="8">
    <location>
        <begin position="106"/>
        <end position="128"/>
    </location>
</feature>
<comment type="caution">
    <text evidence="10">The sequence shown here is derived from an EMBL/GenBank/DDBJ whole genome shotgun (WGS) entry which is preliminary data.</text>
</comment>
<comment type="similarity">
    <text evidence="7">Belongs to the phosphoethanolamine transferase family.</text>
</comment>
<evidence type="ECO:0000256" key="1">
    <source>
        <dbReference type="ARBA" id="ARBA00004651"/>
    </source>
</evidence>
<evidence type="ECO:0000256" key="6">
    <source>
        <dbReference type="ARBA" id="ARBA00023136"/>
    </source>
</evidence>
<dbReference type="GO" id="GO:0016776">
    <property type="term" value="F:phosphotransferase activity, phosphate group as acceptor"/>
    <property type="evidence" value="ECO:0007669"/>
    <property type="project" value="TreeGrafter"/>
</dbReference>
<evidence type="ECO:0000256" key="3">
    <source>
        <dbReference type="ARBA" id="ARBA00022679"/>
    </source>
</evidence>
<accession>A0A1T0B584</accession>
<keyword evidence="4 8" id="KW-0812">Transmembrane</keyword>
<dbReference type="STRING" id="123822.B0188_04410"/>
<evidence type="ECO:0000313" key="11">
    <source>
        <dbReference type="Proteomes" id="UP000190023"/>
    </source>
</evidence>
<protein>
    <recommendedName>
        <fullName evidence="9">Sulfatase N-terminal domain-containing protein</fullName>
    </recommendedName>
</protein>
<evidence type="ECO:0000313" key="10">
    <source>
        <dbReference type="EMBL" id="OOS05254.1"/>
    </source>
</evidence>
<dbReference type="Pfam" id="PF00884">
    <property type="entry name" value="Sulfatase"/>
    <property type="match status" value="1"/>
</dbReference>
<keyword evidence="11" id="KW-1185">Reference proteome</keyword>
<dbReference type="Proteomes" id="UP000190023">
    <property type="component" value="Unassembled WGS sequence"/>
</dbReference>
<dbReference type="GO" id="GO:0005886">
    <property type="term" value="C:plasma membrane"/>
    <property type="evidence" value="ECO:0007669"/>
    <property type="project" value="UniProtKB-SubCell"/>
</dbReference>
<keyword evidence="2" id="KW-1003">Cell membrane</keyword>
<dbReference type="PANTHER" id="PTHR30443">
    <property type="entry name" value="INNER MEMBRANE PROTEIN"/>
    <property type="match status" value="1"/>
</dbReference>
<reference evidence="10 11" key="1">
    <citation type="submission" date="2017-02" db="EMBL/GenBank/DDBJ databases">
        <title>Draft genome sequence of Haemophilus felis CCUG 31170 type strain.</title>
        <authorList>
            <person name="Engstrom-Jakobsson H."/>
            <person name="Salva-Serra F."/>
            <person name="Thorell K."/>
            <person name="Gonzales-Siles L."/>
            <person name="Karlsson R."/>
            <person name="Boulund F."/>
            <person name="Engstrand L."/>
            <person name="Kristiansson E."/>
            <person name="Moore E."/>
        </authorList>
    </citation>
    <scope>NUCLEOTIDE SEQUENCE [LARGE SCALE GENOMIC DNA]</scope>
    <source>
        <strain evidence="10 11">CCUG 31170</strain>
    </source>
</reference>
<evidence type="ECO:0000256" key="7">
    <source>
        <dbReference type="ARBA" id="ARBA00038481"/>
    </source>
</evidence>
<evidence type="ECO:0000256" key="4">
    <source>
        <dbReference type="ARBA" id="ARBA00022692"/>
    </source>
</evidence>
<comment type="subcellular location">
    <subcellularLocation>
        <location evidence="1">Cell membrane</location>
        <topology evidence="1">Multi-pass membrane protein</topology>
    </subcellularLocation>
</comment>
<evidence type="ECO:0000256" key="2">
    <source>
        <dbReference type="ARBA" id="ARBA00022475"/>
    </source>
</evidence>
<feature type="transmembrane region" description="Helical" evidence="8">
    <location>
        <begin position="12"/>
        <end position="31"/>
    </location>
</feature>
<keyword evidence="5 8" id="KW-1133">Transmembrane helix</keyword>
<gene>
    <name evidence="10" type="ORF">B0188_04410</name>
</gene>
<dbReference type="AlphaFoldDB" id="A0A1T0B584"/>
<dbReference type="CDD" id="cd16017">
    <property type="entry name" value="LptA"/>
    <property type="match status" value="1"/>
</dbReference>
<dbReference type="Gene3D" id="3.40.720.10">
    <property type="entry name" value="Alkaline Phosphatase, subunit A"/>
    <property type="match status" value="1"/>
</dbReference>
<evidence type="ECO:0000259" key="9">
    <source>
        <dbReference type="Pfam" id="PF00884"/>
    </source>
</evidence>
<dbReference type="PANTHER" id="PTHR30443:SF4">
    <property type="entry name" value="PHOSPHOETHANOLAMINE TRANSFERASE OPGE-RELATED"/>
    <property type="match status" value="1"/>
</dbReference>
<feature type="domain" description="Sulfatase N-terminal" evidence="9">
    <location>
        <begin position="201"/>
        <end position="477"/>
    </location>
</feature>
<evidence type="ECO:0000256" key="5">
    <source>
        <dbReference type="ARBA" id="ARBA00022989"/>
    </source>
</evidence>
<dbReference type="InterPro" id="IPR040423">
    <property type="entry name" value="PEA_transferase"/>
</dbReference>
<dbReference type="EMBL" id="MUYB01000015">
    <property type="protein sequence ID" value="OOS05254.1"/>
    <property type="molecule type" value="Genomic_DNA"/>
</dbReference>
<dbReference type="GO" id="GO:0009244">
    <property type="term" value="P:lipopolysaccharide core region biosynthetic process"/>
    <property type="evidence" value="ECO:0007669"/>
    <property type="project" value="TreeGrafter"/>
</dbReference>
<evidence type="ECO:0000256" key="8">
    <source>
        <dbReference type="SAM" id="Phobius"/>
    </source>
</evidence>
<name>A0A1T0B584_9PAST</name>
<feature type="transmembrane region" description="Helical" evidence="8">
    <location>
        <begin position="37"/>
        <end position="56"/>
    </location>
</feature>
<dbReference type="InterPro" id="IPR058130">
    <property type="entry name" value="PEA_transf_C"/>
</dbReference>
<dbReference type="OrthoDB" id="9786870at2"/>
<dbReference type="SUPFAM" id="SSF53649">
    <property type="entry name" value="Alkaline phosphatase-like"/>
    <property type="match status" value="1"/>
</dbReference>
<proteinExistence type="inferred from homology"/>
<dbReference type="InterPro" id="IPR000917">
    <property type="entry name" value="Sulfatase_N"/>
</dbReference>
<sequence>MKTYSTPRAGASAVLALCFSIILILVASYLILLGTGLWTDFSLLPLLSLSIIILLLNCHKLSFYLILIPLALAHIFYLPVGLNFGAPSYQYIASLFSTDMIESAEFLMQIPWHSYVIALSILPLLFIARRLQNQFAFPFYQNKFFLIASALILGFSSPAANFLHKTYGVAMEVKTELERLNSFDRPSEWGESQLVNSQYDDYVLIIGESARRDYLHAYGYPIENTPFMSQSNGVLQEGLTSGGTNTTSSLRLMLTQPDRQKWEPHYELNIVDLMKSAGLKTYWLSNQGFLGQYDTPVTSIAHRSDVIQFLKKGGSLNSTNHSDFELLPKLAQMLQDGTQQKRFIVLHLYGSHPLACGRVEDYPLIFKAEELDKKYHYLNCYISSIKKTDDVLKAVFEHLQQNAKQTGRTFSMIYFADHGMCHKEQNGEMLFNLSCASKLHNNIPLFKVSSDDQQRTQYKAFKSGLHFLEGIANWVGVKNAKINPNQQLFSSIADPSDYGLQKQIDARTPPLDPAIDISPRR</sequence>
<keyword evidence="6 8" id="KW-0472">Membrane</keyword>
<organism evidence="10 11">
    <name type="scientific">[Haemophilus] felis</name>
    <dbReference type="NCBI Taxonomy" id="123822"/>
    <lineage>
        <taxon>Bacteria</taxon>
        <taxon>Pseudomonadati</taxon>
        <taxon>Pseudomonadota</taxon>
        <taxon>Gammaproteobacteria</taxon>
        <taxon>Pasteurellales</taxon>
        <taxon>Pasteurellaceae</taxon>
    </lineage>
</organism>
<feature type="transmembrane region" description="Helical" evidence="8">
    <location>
        <begin position="144"/>
        <end position="163"/>
    </location>
</feature>
<feature type="transmembrane region" description="Helical" evidence="8">
    <location>
        <begin position="63"/>
        <end position="86"/>
    </location>
</feature>
<keyword evidence="3" id="KW-0808">Transferase</keyword>
<dbReference type="InterPro" id="IPR017850">
    <property type="entry name" value="Alkaline_phosphatase_core_sf"/>
</dbReference>